<evidence type="ECO:0000313" key="1">
    <source>
        <dbReference type="EMBL" id="OGH02701.1"/>
    </source>
</evidence>
<name>A0A1F6GXC9_9PROT</name>
<dbReference type="EMBL" id="MFNF01000021">
    <property type="protein sequence ID" value="OGH02701.1"/>
    <property type="molecule type" value="Genomic_DNA"/>
</dbReference>
<dbReference type="Proteomes" id="UP000177583">
    <property type="component" value="Unassembled WGS sequence"/>
</dbReference>
<gene>
    <name evidence="1" type="ORF">A2557_11500</name>
</gene>
<organism evidence="1 2">
    <name type="scientific">Candidatus Lambdaproteobacteria bacterium RIFOXYD2_FULL_56_26</name>
    <dbReference type="NCBI Taxonomy" id="1817773"/>
    <lineage>
        <taxon>Bacteria</taxon>
        <taxon>Pseudomonadati</taxon>
        <taxon>Pseudomonadota</taxon>
        <taxon>Candidatus Lambdaproteobacteria</taxon>
    </lineage>
</organism>
<proteinExistence type="predicted"/>
<reference evidence="1 2" key="1">
    <citation type="journal article" date="2016" name="Nat. Commun.">
        <title>Thousands of microbial genomes shed light on interconnected biogeochemical processes in an aquifer system.</title>
        <authorList>
            <person name="Anantharaman K."/>
            <person name="Brown C.T."/>
            <person name="Hug L.A."/>
            <person name="Sharon I."/>
            <person name="Castelle C.J."/>
            <person name="Probst A.J."/>
            <person name="Thomas B.C."/>
            <person name="Singh A."/>
            <person name="Wilkins M.J."/>
            <person name="Karaoz U."/>
            <person name="Brodie E.L."/>
            <person name="Williams K.H."/>
            <person name="Hubbard S.S."/>
            <person name="Banfield J.F."/>
        </authorList>
    </citation>
    <scope>NUCLEOTIDE SEQUENCE [LARGE SCALE GENOMIC DNA]</scope>
</reference>
<dbReference type="AlphaFoldDB" id="A0A1F6GXC9"/>
<accession>A0A1F6GXC9</accession>
<comment type="caution">
    <text evidence="1">The sequence shown here is derived from an EMBL/GenBank/DDBJ whole genome shotgun (WGS) entry which is preliminary data.</text>
</comment>
<dbReference type="InterPro" id="IPR010982">
    <property type="entry name" value="Lambda_DNA-bd_dom_sf"/>
</dbReference>
<dbReference type="SUPFAM" id="SSF47413">
    <property type="entry name" value="lambda repressor-like DNA-binding domains"/>
    <property type="match status" value="1"/>
</dbReference>
<dbReference type="InterPro" id="IPR001387">
    <property type="entry name" value="Cro/C1-type_HTH"/>
</dbReference>
<dbReference type="CDD" id="cd00093">
    <property type="entry name" value="HTH_XRE"/>
    <property type="match status" value="1"/>
</dbReference>
<dbReference type="Gene3D" id="1.10.260.40">
    <property type="entry name" value="lambda repressor-like DNA-binding domains"/>
    <property type="match status" value="1"/>
</dbReference>
<sequence>MRIMDERSRFMDQPIPGALYDSDPAHSGQRLRFLRILSGMSQIDLIDSVSFPEVSLRTLIRWEKKGVPIRFVRQVAQFFQCPCEAFFPELMGEIEFKKMVLRQGDKGSIE</sequence>
<evidence type="ECO:0000313" key="2">
    <source>
        <dbReference type="Proteomes" id="UP000177583"/>
    </source>
</evidence>
<dbReference type="GO" id="GO:0003677">
    <property type="term" value="F:DNA binding"/>
    <property type="evidence" value="ECO:0007669"/>
    <property type="project" value="InterPro"/>
</dbReference>
<evidence type="ECO:0008006" key="3">
    <source>
        <dbReference type="Google" id="ProtNLM"/>
    </source>
</evidence>
<protein>
    <recommendedName>
        <fullName evidence="3">HTH cro/C1-type domain-containing protein</fullName>
    </recommendedName>
</protein>